<comment type="caution">
    <text evidence="2">The sequence shown here is derived from an EMBL/GenBank/DDBJ whole genome shotgun (WGS) entry which is preliminary data.</text>
</comment>
<dbReference type="EMBL" id="PZKG01000115">
    <property type="protein sequence ID" value="PTE20328.1"/>
    <property type="molecule type" value="Genomic_DNA"/>
</dbReference>
<dbReference type="InterPro" id="IPR047784">
    <property type="entry name" value="TrgA"/>
</dbReference>
<keyword evidence="3" id="KW-1185">Reference proteome</keyword>
<evidence type="ECO:0000313" key="3">
    <source>
        <dbReference type="Proteomes" id="UP000241010"/>
    </source>
</evidence>
<evidence type="ECO:0000256" key="1">
    <source>
        <dbReference type="SAM" id="Phobius"/>
    </source>
</evidence>
<protein>
    <submittedName>
        <fullName evidence="2">Tellurium resistance protein</fullName>
    </submittedName>
</protein>
<feature type="transmembrane region" description="Helical" evidence="1">
    <location>
        <begin position="69"/>
        <end position="89"/>
    </location>
</feature>
<gene>
    <name evidence="2" type="ORF">C5F48_18080</name>
</gene>
<evidence type="ECO:0000313" key="2">
    <source>
        <dbReference type="EMBL" id="PTE20328.1"/>
    </source>
</evidence>
<dbReference type="OrthoDB" id="7869508at2"/>
<accession>A0A2T4JR14</accession>
<keyword evidence="1" id="KW-0472">Membrane</keyword>
<name>A0A2T4JR14_9RHOB</name>
<reference evidence="2 3" key="1">
    <citation type="submission" date="2018-03" db="EMBL/GenBank/DDBJ databases">
        <title>Cereibacter changlensis.</title>
        <authorList>
            <person name="Meyer T.E."/>
            <person name="Miller S."/>
            <person name="Lodha T."/>
            <person name="Gandham S."/>
            <person name="Chintalapati S."/>
            <person name="Chintalapati V.R."/>
        </authorList>
    </citation>
    <scope>NUCLEOTIDE SEQUENCE [LARGE SCALE GENOMIC DNA]</scope>
    <source>
        <strain evidence="2 3">JA139</strain>
    </source>
</reference>
<keyword evidence="1" id="KW-1133">Transmembrane helix</keyword>
<feature type="transmembrane region" description="Helical" evidence="1">
    <location>
        <begin position="35"/>
        <end position="57"/>
    </location>
</feature>
<dbReference type="NCBIfam" id="NF033773">
    <property type="entry name" value="tellur_TrgA"/>
    <property type="match status" value="1"/>
</dbReference>
<organism evidence="2 3">
    <name type="scientific">Cereibacter changlensis JA139</name>
    <dbReference type="NCBI Taxonomy" id="1188249"/>
    <lineage>
        <taxon>Bacteria</taxon>
        <taxon>Pseudomonadati</taxon>
        <taxon>Pseudomonadota</taxon>
        <taxon>Alphaproteobacteria</taxon>
        <taxon>Rhodobacterales</taxon>
        <taxon>Paracoccaceae</taxon>
        <taxon>Cereibacter</taxon>
    </lineage>
</organism>
<dbReference type="RefSeq" id="WP_107665245.1">
    <property type="nucleotide sequence ID" value="NZ_PZKG01000115.1"/>
</dbReference>
<keyword evidence="1" id="KW-0812">Transmembrane</keyword>
<feature type="transmembrane region" description="Helical" evidence="1">
    <location>
        <begin position="113"/>
        <end position="137"/>
    </location>
</feature>
<dbReference type="AlphaFoldDB" id="A0A2T4JR14"/>
<dbReference type="Proteomes" id="UP000241010">
    <property type="component" value="Unassembled WGS sequence"/>
</dbReference>
<sequence length="146" mass="14998">MPTAAKLFAAMAFAAAAYIAAGISATGLPEGTPTGLLGPVSAALGLICGWRVSGALAGRGLAAAMGTGVRTSATIAFWALLVFSTARMLRDSTRMIYDGPVEALQGVFSWGVIYGRLLLAPEVLAALVLGGIVGGWLSEWASQRWR</sequence>
<proteinExistence type="predicted"/>